<protein>
    <submittedName>
        <fullName evidence="1">Uncharacterized protein</fullName>
    </submittedName>
</protein>
<gene>
    <name evidence="1" type="ORF">RRF57_008164</name>
</gene>
<dbReference type="Proteomes" id="UP001305414">
    <property type="component" value="Unassembled WGS sequence"/>
</dbReference>
<evidence type="ECO:0000313" key="2">
    <source>
        <dbReference type="Proteomes" id="UP001305414"/>
    </source>
</evidence>
<organism evidence="1 2">
    <name type="scientific">Xylaria bambusicola</name>
    <dbReference type="NCBI Taxonomy" id="326684"/>
    <lineage>
        <taxon>Eukaryota</taxon>
        <taxon>Fungi</taxon>
        <taxon>Dikarya</taxon>
        <taxon>Ascomycota</taxon>
        <taxon>Pezizomycotina</taxon>
        <taxon>Sordariomycetes</taxon>
        <taxon>Xylariomycetidae</taxon>
        <taxon>Xylariales</taxon>
        <taxon>Xylariaceae</taxon>
        <taxon>Xylaria</taxon>
    </lineage>
</organism>
<keyword evidence="2" id="KW-1185">Reference proteome</keyword>
<evidence type="ECO:0000313" key="1">
    <source>
        <dbReference type="EMBL" id="KAK5632450.1"/>
    </source>
</evidence>
<dbReference type="AlphaFoldDB" id="A0AAN7Z0F8"/>
<proteinExistence type="predicted"/>
<accession>A0AAN7Z0F8</accession>
<reference evidence="1 2" key="1">
    <citation type="submission" date="2023-10" db="EMBL/GenBank/DDBJ databases">
        <title>Draft genome sequence of Xylaria bambusicola isolate GMP-LS, the root and basal stem rot pathogen of sugarcane in Indonesia.</title>
        <authorList>
            <person name="Selvaraj P."/>
            <person name="Muralishankar V."/>
            <person name="Muruganantham S."/>
            <person name="Sp S."/>
            <person name="Haryani S."/>
            <person name="Lau K.J.X."/>
            <person name="Naqvi N.I."/>
        </authorList>
    </citation>
    <scope>NUCLEOTIDE SEQUENCE [LARGE SCALE GENOMIC DNA]</scope>
    <source>
        <strain evidence="1">GMP-LS</strain>
    </source>
</reference>
<sequence length="65" mass="7442">MCKLEVFYYNCNCPGPEKCIESTRVVSCLLNRNNEDCGHNTPQTYVRVENFATGLCDKGHKERGR</sequence>
<comment type="caution">
    <text evidence="1">The sequence shown here is derived from an EMBL/GenBank/DDBJ whole genome shotgun (WGS) entry which is preliminary data.</text>
</comment>
<name>A0AAN7Z0F8_9PEZI</name>
<dbReference type="EMBL" id="JAWHQM010000025">
    <property type="protein sequence ID" value="KAK5632450.1"/>
    <property type="molecule type" value="Genomic_DNA"/>
</dbReference>